<dbReference type="Pfam" id="PF14432">
    <property type="entry name" value="DYW_deaminase"/>
    <property type="match status" value="1"/>
</dbReference>
<evidence type="ECO:0000313" key="6">
    <source>
        <dbReference type="Proteomes" id="UP000594263"/>
    </source>
</evidence>
<dbReference type="Pfam" id="PF01535">
    <property type="entry name" value="PPR"/>
    <property type="match status" value="4"/>
</dbReference>
<feature type="domain" description="DYW" evidence="4">
    <location>
        <begin position="550"/>
        <end position="642"/>
    </location>
</feature>
<keyword evidence="6" id="KW-1185">Reference proteome</keyword>
<protein>
    <recommendedName>
        <fullName evidence="4">DYW domain-containing protein</fullName>
    </recommendedName>
</protein>
<feature type="repeat" description="PPR" evidence="3">
    <location>
        <begin position="334"/>
        <end position="368"/>
    </location>
</feature>
<dbReference type="PROSITE" id="PS51375">
    <property type="entry name" value="PPR"/>
    <property type="match status" value="3"/>
</dbReference>
<dbReference type="PANTHER" id="PTHR47926">
    <property type="entry name" value="PENTATRICOPEPTIDE REPEAT-CONTAINING PROTEIN"/>
    <property type="match status" value="1"/>
</dbReference>
<dbReference type="InterPro" id="IPR032867">
    <property type="entry name" value="DYW_dom"/>
</dbReference>
<sequence>MYTCESISHLLATCKTLAAFKQIQAYAYKSNIYSDPFVAGKFILHCAIASSDAFHHALRLFLDVPAPDVFMCNAIIRGLSESETPQNSIPMYSKLRREVGFGPDSFTFAFLLKGVANYRCLRDGVQLHCQAVKHGLDGHLFVGTTTVSMYGECMCAGYARKMFDEMFEPNVVAWNALVTACFRSNDLMALEAVFGEMPFKNVTSCNVMLAGYMKAGETEAATDLFSEMDVKDAVSWSSMIGGFAHNGCFNEAFGVFRGSVRSGIGANEVSLTGVLSACAQAGAFEFGRIVHGLNEKSGLNWIITVNNALIDTYARCGNVAMARLVFDSMPDKSSVVSWTSMITGLAMHGCGKEALQLFHQMESHGVKPDGVTFVSILYACSHGGFIEQGSTYFSNMIEIYGVEPSVEHYGCMVDLYGRSGQLEKAFDFVTKMPFSPTDIIWRILLGACSIHGNVKLAEHVKGSLALVDPDNSGDGVLLSNIYATAGKWRDAAGVRRSMENQQIKKDPGWSTIEIDKVLYSFVAGDKRDKITEKAHEKLDEIMLKVRVEGGYMPEVATVLHDIQEEEKEDAVTRHSEKLALAFGLARSREGRTIRIMKNLRVCRDCHTVMKLVSKLYRVQIVLRDRSRFHTFDSGFCSCRDYW</sequence>
<dbReference type="InterPro" id="IPR046960">
    <property type="entry name" value="PPR_At4g14850-like_plant"/>
</dbReference>
<keyword evidence="2" id="KW-0677">Repeat</keyword>
<evidence type="ECO:0000256" key="3">
    <source>
        <dbReference type="PROSITE-ProRule" id="PRU00708"/>
    </source>
</evidence>
<dbReference type="Proteomes" id="UP000594263">
    <property type="component" value="Unplaced"/>
</dbReference>
<dbReference type="FunFam" id="1.25.40.10:FF:001093">
    <property type="entry name" value="Pentatricopeptide repeat-containing protein At2g34400"/>
    <property type="match status" value="1"/>
</dbReference>
<accession>A0A7N0TNW6</accession>
<evidence type="ECO:0000259" key="4">
    <source>
        <dbReference type="Pfam" id="PF14432"/>
    </source>
</evidence>
<dbReference type="InterPro" id="IPR046848">
    <property type="entry name" value="E_motif"/>
</dbReference>
<name>A0A7N0TNW6_KALFE</name>
<reference evidence="5" key="1">
    <citation type="submission" date="2021-01" db="UniProtKB">
        <authorList>
            <consortium name="EnsemblPlants"/>
        </authorList>
    </citation>
    <scope>IDENTIFICATION</scope>
</reference>
<feature type="repeat" description="PPR" evidence="3">
    <location>
        <begin position="232"/>
        <end position="266"/>
    </location>
</feature>
<dbReference type="AlphaFoldDB" id="A0A7N0TNW6"/>
<dbReference type="InterPro" id="IPR002885">
    <property type="entry name" value="PPR_rpt"/>
</dbReference>
<dbReference type="PANTHER" id="PTHR47926:SF411">
    <property type="entry name" value="PENTATRICOPEPTIDE REPEAT-CONTAINING PROTEIN"/>
    <property type="match status" value="1"/>
</dbReference>
<dbReference type="InterPro" id="IPR011990">
    <property type="entry name" value="TPR-like_helical_dom_sf"/>
</dbReference>
<dbReference type="FunFam" id="1.25.40.10:FF:000934">
    <property type="entry name" value="Pentatricopeptide repeat-containing protein"/>
    <property type="match status" value="1"/>
</dbReference>
<evidence type="ECO:0000256" key="1">
    <source>
        <dbReference type="ARBA" id="ARBA00006643"/>
    </source>
</evidence>
<dbReference type="NCBIfam" id="TIGR00756">
    <property type="entry name" value="PPR"/>
    <property type="match status" value="4"/>
</dbReference>
<dbReference type="GO" id="GO:0008270">
    <property type="term" value="F:zinc ion binding"/>
    <property type="evidence" value="ECO:0007669"/>
    <property type="project" value="InterPro"/>
</dbReference>
<dbReference type="Pfam" id="PF13812">
    <property type="entry name" value="PPR_3"/>
    <property type="match status" value="1"/>
</dbReference>
<dbReference type="Gramene" id="Kaladp0040s0438.1.v1.1">
    <property type="protein sequence ID" value="Kaladp0040s0438.1.v1.1.CDS.1"/>
    <property type="gene ID" value="Kaladp0040s0438.v1.1"/>
</dbReference>
<dbReference type="GO" id="GO:0003723">
    <property type="term" value="F:RNA binding"/>
    <property type="evidence" value="ECO:0007669"/>
    <property type="project" value="InterPro"/>
</dbReference>
<evidence type="ECO:0000313" key="5">
    <source>
        <dbReference type="EnsemblPlants" id="Kaladp0040s0438.1.v1.1.CDS.1"/>
    </source>
</evidence>
<feature type="repeat" description="PPR" evidence="3">
    <location>
        <begin position="201"/>
        <end position="231"/>
    </location>
</feature>
<proteinExistence type="inferred from homology"/>
<dbReference type="Pfam" id="PF13041">
    <property type="entry name" value="PPR_2"/>
    <property type="match status" value="1"/>
</dbReference>
<dbReference type="OMA" id="FNWITTV"/>
<comment type="similarity">
    <text evidence="1">Belongs to the PPR family. PCMP-H subfamily.</text>
</comment>
<dbReference type="Pfam" id="PF20431">
    <property type="entry name" value="E_motif"/>
    <property type="match status" value="1"/>
</dbReference>
<evidence type="ECO:0000256" key="2">
    <source>
        <dbReference type="ARBA" id="ARBA00022737"/>
    </source>
</evidence>
<dbReference type="Gene3D" id="1.25.40.10">
    <property type="entry name" value="Tetratricopeptide repeat domain"/>
    <property type="match status" value="4"/>
</dbReference>
<dbReference type="GO" id="GO:0009451">
    <property type="term" value="P:RNA modification"/>
    <property type="evidence" value="ECO:0007669"/>
    <property type="project" value="InterPro"/>
</dbReference>
<dbReference type="EnsemblPlants" id="Kaladp0040s0438.1.v1.1">
    <property type="protein sequence ID" value="Kaladp0040s0438.1.v1.1.CDS.1"/>
    <property type="gene ID" value="Kaladp0040s0438.v1.1"/>
</dbReference>
<organism evidence="5 6">
    <name type="scientific">Kalanchoe fedtschenkoi</name>
    <name type="common">Lavender scallops</name>
    <name type="synonym">South American air plant</name>
    <dbReference type="NCBI Taxonomy" id="63787"/>
    <lineage>
        <taxon>Eukaryota</taxon>
        <taxon>Viridiplantae</taxon>
        <taxon>Streptophyta</taxon>
        <taxon>Embryophyta</taxon>
        <taxon>Tracheophyta</taxon>
        <taxon>Spermatophyta</taxon>
        <taxon>Magnoliopsida</taxon>
        <taxon>eudicotyledons</taxon>
        <taxon>Gunneridae</taxon>
        <taxon>Pentapetalae</taxon>
        <taxon>Saxifragales</taxon>
        <taxon>Crassulaceae</taxon>
        <taxon>Kalanchoe</taxon>
    </lineage>
</organism>